<organism evidence="7">
    <name type="scientific">Helicotheca tamesis</name>
    <dbReference type="NCBI Taxonomy" id="374047"/>
    <lineage>
        <taxon>Eukaryota</taxon>
        <taxon>Sar</taxon>
        <taxon>Stramenopiles</taxon>
        <taxon>Ochrophyta</taxon>
        <taxon>Bacillariophyta</taxon>
        <taxon>Mediophyceae</taxon>
        <taxon>Lithodesmiophycidae</taxon>
        <taxon>Lithodesmiales</taxon>
        <taxon>Lithodesmiaceae</taxon>
        <taxon>Helicotheca</taxon>
    </lineage>
</organism>
<evidence type="ECO:0000313" key="7">
    <source>
        <dbReference type="EMBL" id="CAD9469721.1"/>
    </source>
</evidence>
<dbReference type="AlphaFoldDB" id="A0A7S2E0S1"/>
<dbReference type="InterPro" id="IPR003689">
    <property type="entry name" value="ZIP"/>
</dbReference>
<reference evidence="7" key="1">
    <citation type="submission" date="2021-01" db="EMBL/GenBank/DDBJ databases">
        <authorList>
            <person name="Corre E."/>
            <person name="Pelletier E."/>
            <person name="Niang G."/>
            <person name="Scheremetjew M."/>
            <person name="Finn R."/>
            <person name="Kale V."/>
            <person name="Holt S."/>
            <person name="Cochrane G."/>
            <person name="Meng A."/>
            <person name="Brown T."/>
            <person name="Cohen L."/>
        </authorList>
    </citation>
    <scope>NUCLEOTIDE SEQUENCE</scope>
    <source>
        <strain evidence="7">CCMP826</strain>
    </source>
</reference>
<feature type="transmembrane region" description="Helical" evidence="6">
    <location>
        <begin position="12"/>
        <end position="35"/>
    </location>
</feature>
<keyword evidence="3 6" id="KW-1133">Transmembrane helix</keyword>
<feature type="transmembrane region" description="Helical" evidence="6">
    <location>
        <begin position="320"/>
        <end position="341"/>
    </location>
</feature>
<evidence type="ECO:0000256" key="6">
    <source>
        <dbReference type="SAM" id="Phobius"/>
    </source>
</evidence>
<dbReference type="Pfam" id="PF02535">
    <property type="entry name" value="Zip"/>
    <property type="match status" value="1"/>
</dbReference>
<evidence type="ECO:0000256" key="4">
    <source>
        <dbReference type="ARBA" id="ARBA00023136"/>
    </source>
</evidence>
<evidence type="ECO:0000256" key="5">
    <source>
        <dbReference type="SAM" id="MobiDB-lite"/>
    </source>
</evidence>
<keyword evidence="4 6" id="KW-0472">Membrane</keyword>
<evidence type="ECO:0000256" key="2">
    <source>
        <dbReference type="ARBA" id="ARBA00022692"/>
    </source>
</evidence>
<evidence type="ECO:0000256" key="1">
    <source>
        <dbReference type="ARBA" id="ARBA00004141"/>
    </source>
</evidence>
<dbReference type="EMBL" id="HBGV01001646">
    <property type="protein sequence ID" value="CAD9469721.1"/>
    <property type="molecule type" value="Transcribed_RNA"/>
</dbReference>
<protein>
    <submittedName>
        <fullName evidence="7">Uncharacterized protein</fullName>
    </submittedName>
</protein>
<dbReference type="GO" id="GO:0016020">
    <property type="term" value="C:membrane"/>
    <property type="evidence" value="ECO:0007669"/>
    <property type="project" value="UniProtKB-SubCell"/>
</dbReference>
<sequence length="374" mass="39773">MPVDSPNVGVAFALVIGAGAATAVGAAVVFFPSLVKLASRRVLASALGISAGVMTYVSFVEIFQKSNGSFLDAGRSERDAYIYATLCFFGGVVVMLLIDVLVRCFSGEHHHHHSHDISIPHESNAGPGLKNDDKKSEEAEIIAPHCVGCSDDPVGELQEWHEKAEKEVKEHNNKSVTVASGELSGDQNVMEEGASLSDVESKADEFNDEDGPVVDDTPPNEHKKLVKMGISTAIAIGLHNFPEGLATFVAALDDPKVGGVLAVAIGIHNIPEGLCVALPIYYATGNRMKAFCWALISGLSEPIAALLGWAVLANSFSDELYAVLFGLVGGMMVMISCKELLPTAHRYDPDDTVVTYSFISGMVIMALSLVLFQL</sequence>
<evidence type="ECO:0000256" key="3">
    <source>
        <dbReference type="ARBA" id="ARBA00022989"/>
    </source>
</evidence>
<accession>A0A7S2E0S1</accession>
<comment type="subcellular location">
    <subcellularLocation>
        <location evidence="1">Membrane</location>
        <topology evidence="1">Multi-pass membrane protein</topology>
    </subcellularLocation>
</comment>
<dbReference type="PANTHER" id="PTHR11040">
    <property type="entry name" value="ZINC/IRON TRANSPORTER"/>
    <property type="match status" value="1"/>
</dbReference>
<proteinExistence type="predicted"/>
<dbReference type="PANTHER" id="PTHR11040:SF205">
    <property type="entry name" value="ZINC TRANSPORTER ZUPT"/>
    <property type="match status" value="1"/>
</dbReference>
<keyword evidence="2 6" id="KW-0812">Transmembrane</keyword>
<feature type="transmembrane region" description="Helical" evidence="6">
    <location>
        <begin position="42"/>
        <end position="60"/>
    </location>
</feature>
<name>A0A7S2E0S1_9STRA</name>
<feature type="transmembrane region" description="Helical" evidence="6">
    <location>
        <begin position="290"/>
        <end position="314"/>
    </location>
</feature>
<dbReference type="GO" id="GO:0005385">
    <property type="term" value="F:zinc ion transmembrane transporter activity"/>
    <property type="evidence" value="ECO:0007669"/>
    <property type="project" value="TreeGrafter"/>
</dbReference>
<feature type="transmembrane region" description="Helical" evidence="6">
    <location>
        <begin position="353"/>
        <end position="372"/>
    </location>
</feature>
<feature type="region of interest" description="Disordered" evidence="5">
    <location>
        <begin position="113"/>
        <end position="137"/>
    </location>
</feature>
<gene>
    <name evidence="7" type="ORF">HTAM1171_LOCUS1024</name>
</gene>
<feature type="transmembrane region" description="Helical" evidence="6">
    <location>
        <begin position="80"/>
        <end position="102"/>
    </location>
</feature>